<keyword evidence="4 10" id="KW-0436">Ligase</keyword>
<evidence type="ECO:0000256" key="4">
    <source>
        <dbReference type="ARBA" id="ARBA00022598"/>
    </source>
</evidence>
<evidence type="ECO:0000259" key="11">
    <source>
        <dbReference type="Pfam" id="PF00133"/>
    </source>
</evidence>
<dbReference type="InterPro" id="IPR014729">
    <property type="entry name" value="Rossmann-like_a/b/a_fold"/>
</dbReference>
<proteinExistence type="inferred from homology"/>
<dbReference type="Gene3D" id="3.40.50.620">
    <property type="entry name" value="HUPs"/>
    <property type="match status" value="2"/>
</dbReference>
<evidence type="ECO:0000256" key="7">
    <source>
        <dbReference type="ARBA" id="ARBA00022917"/>
    </source>
</evidence>
<dbReference type="InterPro" id="IPR001412">
    <property type="entry name" value="aa-tRNA-synth_I_CS"/>
</dbReference>
<evidence type="ECO:0000256" key="1">
    <source>
        <dbReference type="ARBA" id="ARBA00005594"/>
    </source>
</evidence>
<evidence type="ECO:0000313" key="12">
    <source>
        <dbReference type="EMBL" id="VEU76023.1"/>
    </source>
</evidence>
<keyword evidence="8 10" id="KW-0030">Aminoacyl-tRNA synthetase</keyword>
<dbReference type="InterPro" id="IPR009080">
    <property type="entry name" value="tRNAsynth_Ia_anticodon-bd"/>
</dbReference>
<dbReference type="RefSeq" id="WP_036434607.1">
    <property type="nucleotide sequence ID" value="NZ_LR215039.1"/>
</dbReference>
<comment type="similarity">
    <text evidence="1 10">Belongs to the class-I aminoacyl-tRNA synthetase family.</text>
</comment>
<reference evidence="12 13" key="1">
    <citation type="submission" date="2019-01" db="EMBL/GenBank/DDBJ databases">
        <authorList>
            <consortium name="Pathogen Informatics"/>
        </authorList>
    </citation>
    <scope>NUCLEOTIDE SEQUENCE [LARGE SCALE GENOMIC DNA]</scope>
    <source>
        <strain evidence="12 13">NCTC10179</strain>
    </source>
</reference>
<dbReference type="InterPro" id="IPR002300">
    <property type="entry name" value="aa-tRNA-synth_Ia"/>
</dbReference>
<keyword evidence="3" id="KW-0963">Cytoplasm</keyword>
<dbReference type="EMBL" id="LR215039">
    <property type="protein sequence ID" value="VEU76023.1"/>
    <property type="molecule type" value="Genomic_DNA"/>
</dbReference>
<sequence>MNKEYDFLQIDQKWQTYWETHKSFEPLDNFDLPKKYILSMFPYPSGKIHMGHVRNYSIGDAIARFYRRKGYNVFHPFGWDAFGLPAENAAIKHQVHPKKWTYENIAAMDTEIKKLGISVAWDHELITADESYTKWEQFLFIKLWEKGLIYKQKSSLNFCEKDNTVLANEQVIDGKCWRCDNLIIQKEMDTYYLKITAYADELVADLKTLENHWPSQVLSMQNNWIGKSNEFKIPLIIKNLLTNETLELNVFESNFNLIANADFLALGNSHPLVKELLEAKVLNQQQMQVVDKIASNLSNKVFGDKLALKLPYQATIKNTSVTLDLYLTDFASINLTKNIQFASSENKTHATFMQVNNIVASKTSQAQLSADNFTKEVKYNLRDWGISRQRYWGTPVPLIHCQNCQTIPADIDNLPLKLPDNVVFTGQGNPLDQAQEWINITCHKCGGPARRETDTLDTFFESSWYFLRYSTPSNLRDALLFDKSKLQYWNQVDEYIGGIEHAILHLLYARFFTKALADLDLVPFREPFANLLTQGMVLKDGAKMSKSKGNTVEPSEMIAKYGADTTRLFILFAAPPAKELEWSDSGVSGAYKFIKRLWERSFEVNPQSDFKNINHAQLSPQEKSARYKLYWGLKKEAEIFLKRENEYAFNTLISWTMETLNEYDKVNNEILITEMFYVLLHILEPFIPHFAWELSEKFFNLKNLYDFKIDEEALELSQITYAVTVNGKVRCEISVDKTLNKEQVLTLAKEAAQKWLTNTTIIKEIFVPNKLINFVIK</sequence>
<keyword evidence="13" id="KW-1185">Reference proteome</keyword>
<dbReference type="SUPFAM" id="SSF47323">
    <property type="entry name" value="Anticodon-binding domain of a subclass of class I aminoacyl-tRNA synthetases"/>
    <property type="match status" value="1"/>
</dbReference>
<dbReference type="GO" id="GO:0005829">
    <property type="term" value="C:cytosol"/>
    <property type="evidence" value="ECO:0007669"/>
    <property type="project" value="TreeGrafter"/>
</dbReference>
<dbReference type="Gene3D" id="1.10.730.10">
    <property type="entry name" value="Isoleucyl-tRNA Synthetase, Domain 1"/>
    <property type="match status" value="2"/>
</dbReference>
<dbReference type="PRINTS" id="PR00985">
    <property type="entry name" value="TRNASYNTHLEU"/>
</dbReference>
<dbReference type="GO" id="GO:0004823">
    <property type="term" value="F:leucine-tRNA ligase activity"/>
    <property type="evidence" value="ECO:0007669"/>
    <property type="project" value="UniProtKB-EC"/>
</dbReference>
<dbReference type="PANTHER" id="PTHR43740">
    <property type="entry name" value="LEUCYL-TRNA SYNTHETASE"/>
    <property type="match status" value="1"/>
</dbReference>
<dbReference type="EC" id="6.1.1.4" evidence="2"/>
<evidence type="ECO:0000256" key="8">
    <source>
        <dbReference type="ARBA" id="ARBA00023146"/>
    </source>
</evidence>
<dbReference type="CDD" id="cd00812">
    <property type="entry name" value="LeuRS_core"/>
    <property type="match status" value="1"/>
</dbReference>
<accession>A0A449B5Z1</accession>
<dbReference type="KEGG" id="mcou:NCTC10179_00185"/>
<evidence type="ECO:0000256" key="6">
    <source>
        <dbReference type="ARBA" id="ARBA00022840"/>
    </source>
</evidence>
<protein>
    <recommendedName>
        <fullName evidence="2">leucine--tRNA ligase</fullName>
        <ecNumber evidence="2">6.1.1.4</ecNumber>
    </recommendedName>
    <alternativeName>
        <fullName evidence="9">Leucyl-tRNA synthetase</fullName>
    </alternativeName>
</protein>
<keyword evidence="5 10" id="KW-0547">Nucleotide-binding</keyword>
<dbReference type="PANTHER" id="PTHR43740:SF2">
    <property type="entry name" value="LEUCINE--TRNA LIGASE, MITOCHONDRIAL"/>
    <property type="match status" value="1"/>
</dbReference>
<feature type="domain" description="Aminoacyl-tRNA synthetase class Ia" evidence="11">
    <location>
        <begin position="14"/>
        <end position="583"/>
    </location>
</feature>
<evidence type="ECO:0000256" key="5">
    <source>
        <dbReference type="ARBA" id="ARBA00022741"/>
    </source>
</evidence>
<dbReference type="Pfam" id="PF00133">
    <property type="entry name" value="tRNA-synt_1"/>
    <property type="match status" value="1"/>
</dbReference>
<dbReference type="OrthoDB" id="9810365at2"/>
<keyword evidence="7 10" id="KW-0648">Protein biosynthesis</keyword>
<dbReference type="InterPro" id="IPR002302">
    <property type="entry name" value="Leu-tRNA-ligase"/>
</dbReference>
<gene>
    <name evidence="12" type="primary">leuS</name>
    <name evidence="12" type="ORF">NCTC10179_00185</name>
</gene>
<evidence type="ECO:0000256" key="9">
    <source>
        <dbReference type="ARBA" id="ARBA00030520"/>
    </source>
</evidence>
<evidence type="ECO:0000256" key="2">
    <source>
        <dbReference type="ARBA" id="ARBA00013164"/>
    </source>
</evidence>
<name>A0A449B5Z1_9BACT</name>
<keyword evidence="6 10" id="KW-0067">ATP-binding</keyword>
<dbReference type="Gene3D" id="3.10.20.590">
    <property type="match status" value="1"/>
</dbReference>
<organism evidence="12 13">
    <name type="scientific">Mycoplasmopsis columboralis</name>
    <dbReference type="NCBI Taxonomy" id="171282"/>
    <lineage>
        <taxon>Bacteria</taxon>
        <taxon>Bacillati</taxon>
        <taxon>Mycoplasmatota</taxon>
        <taxon>Mycoplasmoidales</taxon>
        <taxon>Metamycoplasmataceae</taxon>
        <taxon>Mycoplasmopsis</taxon>
    </lineage>
</organism>
<dbReference type="SUPFAM" id="SSF52374">
    <property type="entry name" value="Nucleotidylyl transferase"/>
    <property type="match status" value="1"/>
</dbReference>
<dbReference type="PROSITE" id="PS00178">
    <property type="entry name" value="AA_TRNA_LIGASE_I"/>
    <property type="match status" value="1"/>
</dbReference>
<dbReference type="GO" id="GO:0006429">
    <property type="term" value="P:leucyl-tRNA aminoacylation"/>
    <property type="evidence" value="ECO:0007669"/>
    <property type="project" value="InterPro"/>
</dbReference>
<dbReference type="FunFam" id="1.10.730.10:FF:000002">
    <property type="entry name" value="Leucine--tRNA ligase"/>
    <property type="match status" value="1"/>
</dbReference>
<evidence type="ECO:0000256" key="10">
    <source>
        <dbReference type="RuleBase" id="RU363035"/>
    </source>
</evidence>
<dbReference type="AlphaFoldDB" id="A0A449B5Z1"/>
<evidence type="ECO:0000256" key="3">
    <source>
        <dbReference type="ARBA" id="ARBA00022490"/>
    </source>
</evidence>
<dbReference type="Proteomes" id="UP000289497">
    <property type="component" value="Chromosome"/>
</dbReference>
<evidence type="ECO:0000313" key="13">
    <source>
        <dbReference type="Proteomes" id="UP000289497"/>
    </source>
</evidence>
<dbReference type="GO" id="GO:0005524">
    <property type="term" value="F:ATP binding"/>
    <property type="evidence" value="ECO:0007669"/>
    <property type="project" value="UniProtKB-KW"/>
</dbReference>